<sequence>MATHHPQRHALPLVSTWFRRARRRRQLRNEFGEASPQWLARMERDVGLPPGGLAREMHKPFWTR</sequence>
<evidence type="ECO:0008006" key="3">
    <source>
        <dbReference type="Google" id="ProtNLM"/>
    </source>
</evidence>
<dbReference type="RefSeq" id="WP_316973240.1">
    <property type="nucleotide sequence ID" value="NZ_JAWIIJ010000004.1"/>
</dbReference>
<gene>
    <name evidence="1" type="ORF">RYS15_07270</name>
</gene>
<accession>A0ABU3VW23</accession>
<proteinExistence type="predicted"/>
<comment type="caution">
    <text evidence="1">The sequence shown here is derived from an EMBL/GenBank/DDBJ whole genome shotgun (WGS) entry which is preliminary data.</text>
</comment>
<protein>
    <recommendedName>
        <fullName evidence="3">DUF1127 domain-containing protein</fullName>
    </recommendedName>
</protein>
<organism evidence="1 2">
    <name type="scientific">Marinobacter xestospongiae</name>
    <dbReference type="NCBI Taxonomy" id="994319"/>
    <lineage>
        <taxon>Bacteria</taxon>
        <taxon>Pseudomonadati</taxon>
        <taxon>Pseudomonadota</taxon>
        <taxon>Gammaproteobacteria</taxon>
        <taxon>Pseudomonadales</taxon>
        <taxon>Marinobacteraceae</taxon>
        <taxon>Marinobacter</taxon>
    </lineage>
</organism>
<evidence type="ECO:0000313" key="1">
    <source>
        <dbReference type="EMBL" id="MDV2078478.1"/>
    </source>
</evidence>
<dbReference type="Proteomes" id="UP001269819">
    <property type="component" value="Unassembled WGS sequence"/>
</dbReference>
<keyword evidence="2" id="KW-1185">Reference proteome</keyword>
<reference evidence="1 2" key="1">
    <citation type="submission" date="2023-10" db="EMBL/GenBank/DDBJ databases">
        <title>Characteristics and mechanism of a salt-tolerant marine origin heterotrophic nitrifying- aerobic denitrifying bacteria Marinobacter xestospongiae HN1.</title>
        <authorList>
            <person name="Qi R."/>
        </authorList>
    </citation>
    <scope>NUCLEOTIDE SEQUENCE [LARGE SCALE GENOMIC DNA]</scope>
    <source>
        <strain evidence="1 2">HN1</strain>
    </source>
</reference>
<dbReference type="EMBL" id="JAWIIJ010000004">
    <property type="protein sequence ID" value="MDV2078478.1"/>
    <property type="molecule type" value="Genomic_DNA"/>
</dbReference>
<evidence type="ECO:0000313" key="2">
    <source>
        <dbReference type="Proteomes" id="UP001269819"/>
    </source>
</evidence>
<name>A0ABU3VW23_9GAMM</name>